<dbReference type="HOGENOM" id="CLU_047522_1_3_10"/>
<sequence>MEFQMSILRDLIYEGVAHGINFQQLCRKAGVTVADLNDSERMIDWEFAPNLWEDMMSLSGDEMIGLHMGTHMRPTSYGMIGYLLQSCKTVKTVMEMVCKYNDTFSMIYKYNIEYQGDLAGFYMEPDALWSNKYPISARQAADIGKSSALHVLRTLTGRKITPVRALFTHQRIHPQAYQKVLECELTFNAPRDGLLFHKADLDIPVLSYDVSLFALFDKLLQEKKERLASTKTFAEEIRMAILSGFKGQIPPIEAISAYLNTNTRTFQRRLSAEGNNYRAICNELRKELALAMMERSDKSITDIAEMLGYADHTSFRRAFKTWTNALPGDIRKNTASRRSEALLDL</sequence>
<dbReference type="eggNOG" id="COG2207">
    <property type="taxonomic scope" value="Bacteria"/>
</dbReference>
<dbReference type="EMBL" id="CP001619">
    <property type="protein sequence ID" value="ACT96470.1"/>
    <property type="molecule type" value="Genomic_DNA"/>
</dbReference>
<dbReference type="Pfam" id="PF12625">
    <property type="entry name" value="Arabinose_bd"/>
    <property type="match status" value="1"/>
</dbReference>
<dbReference type="Proteomes" id="UP000002011">
    <property type="component" value="Chromosome"/>
</dbReference>
<evidence type="ECO:0000256" key="1">
    <source>
        <dbReference type="ARBA" id="ARBA00023015"/>
    </source>
</evidence>
<evidence type="ECO:0000259" key="4">
    <source>
        <dbReference type="PROSITE" id="PS01124"/>
    </source>
</evidence>
<dbReference type="RefSeq" id="WP_015814711.1">
    <property type="nucleotide sequence ID" value="NC_013037.1"/>
</dbReference>
<dbReference type="PROSITE" id="PS01124">
    <property type="entry name" value="HTH_ARAC_FAMILY_2"/>
    <property type="match status" value="1"/>
</dbReference>
<dbReference type="InterPro" id="IPR009057">
    <property type="entry name" value="Homeodomain-like_sf"/>
</dbReference>
<dbReference type="SMART" id="SM00342">
    <property type="entry name" value="HTH_ARAC"/>
    <property type="match status" value="1"/>
</dbReference>
<feature type="domain" description="HTH araC/xylS-type" evidence="4">
    <location>
        <begin position="235"/>
        <end position="333"/>
    </location>
</feature>
<dbReference type="GO" id="GO:0003700">
    <property type="term" value="F:DNA-binding transcription factor activity"/>
    <property type="evidence" value="ECO:0007669"/>
    <property type="project" value="InterPro"/>
</dbReference>
<keyword evidence="2" id="KW-0238">DNA-binding</keyword>
<dbReference type="PANTHER" id="PTHR47894:SF1">
    <property type="entry name" value="HTH-TYPE TRANSCRIPTIONAL REGULATOR VQSM"/>
    <property type="match status" value="1"/>
</dbReference>
<evidence type="ECO:0000313" key="5">
    <source>
        <dbReference type="EMBL" id="ACT96470.1"/>
    </source>
</evidence>
<dbReference type="AlphaFoldDB" id="C6VTA6"/>
<reference evidence="5 6" key="1">
    <citation type="journal article" date="2009" name="Stand. Genomic Sci.">
        <title>Complete genome sequence of Dyadobacter fermentans type strain (NS114).</title>
        <authorList>
            <person name="Lang E."/>
            <person name="Lapidus A."/>
            <person name="Chertkov O."/>
            <person name="Brettin T."/>
            <person name="Detter J.C."/>
            <person name="Han C."/>
            <person name="Copeland A."/>
            <person name="Glavina Del Rio T."/>
            <person name="Nolan M."/>
            <person name="Chen F."/>
            <person name="Lucas S."/>
            <person name="Tice H."/>
            <person name="Cheng J.F."/>
            <person name="Land M."/>
            <person name="Hauser L."/>
            <person name="Chang Y.J."/>
            <person name="Jeffries C.D."/>
            <person name="Kopitz M."/>
            <person name="Bruce D."/>
            <person name="Goodwin L."/>
            <person name="Pitluck S."/>
            <person name="Ovchinnikova G."/>
            <person name="Pati A."/>
            <person name="Ivanova N."/>
            <person name="Mavrommatis K."/>
            <person name="Chen A."/>
            <person name="Palaniappan K."/>
            <person name="Chain P."/>
            <person name="Bristow J."/>
            <person name="Eisen J.A."/>
            <person name="Markowitz V."/>
            <person name="Hugenholtz P."/>
            <person name="Goker M."/>
            <person name="Rohde M."/>
            <person name="Kyrpides N.C."/>
            <person name="Klenk H.P."/>
        </authorList>
    </citation>
    <scope>NUCLEOTIDE SEQUENCE [LARGE SCALE GENOMIC DNA]</scope>
    <source>
        <strain evidence="6">ATCC 700827 / DSM 18053 / CIP 107007 / KCTC 52180 / NS114</strain>
    </source>
</reference>
<dbReference type="GO" id="GO:0000976">
    <property type="term" value="F:transcription cis-regulatory region binding"/>
    <property type="evidence" value="ECO:0007669"/>
    <property type="project" value="TreeGrafter"/>
</dbReference>
<keyword evidence="1" id="KW-0805">Transcription regulation</keyword>
<dbReference type="STRING" id="471854.Dfer_5276"/>
<keyword evidence="6" id="KW-1185">Reference proteome</keyword>
<dbReference type="InterPro" id="IPR018060">
    <property type="entry name" value="HTH_AraC"/>
</dbReference>
<organism evidence="5 6">
    <name type="scientific">Dyadobacter fermentans (strain ATCC 700827 / DSM 18053 / CIP 107007 / KCTC 52180 / NS114)</name>
    <dbReference type="NCBI Taxonomy" id="471854"/>
    <lineage>
        <taxon>Bacteria</taxon>
        <taxon>Pseudomonadati</taxon>
        <taxon>Bacteroidota</taxon>
        <taxon>Cytophagia</taxon>
        <taxon>Cytophagales</taxon>
        <taxon>Spirosomataceae</taxon>
        <taxon>Dyadobacter</taxon>
    </lineage>
</organism>
<protein>
    <submittedName>
        <fullName evidence="5">Transcriptional regulator, AraC family</fullName>
    </submittedName>
</protein>
<name>C6VTA6_DYAFD</name>
<evidence type="ECO:0000313" key="6">
    <source>
        <dbReference type="Proteomes" id="UP000002011"/>
    </source>
</evidence>
<proteinExistence type="predicted"/>
<dbReference type="PANTHER" id="PTHR47894">
    <property type="entry name" value="HTH-TYPE TRANSCRIPTIONAL REGULATOR GADX"/>
    <property type="match status" value="1"/>
</dbReference>
<keyword evidence="3" id="KW-0804">Transcription</keyword>
<dbReference type="InterPro" id="IPR032687">
    <property type="entry name" value="AraC-type_N"/>
</dbReference>
<dbReference type="SUPFAM" id="SSF46689">
    <property type="entry name" value="Homeodomain-like"/>
    <property type="match status" value="1"/>
</dbReference>
<dbReference type="Gene3D" id="1.10.10.60">
    <property type="entry name" value="Homeodomain-like"/>
    <property type="match status" value="1"/>
</dbReference>
<evidence type="ECO:0000256" key="3">
    <source>
        <dbReference type="ARBA" id="ARBA00023163"/>
    </source>
</evidence>
<dbReference type="GO" id="GO:0005829">
    <property type="term" value="C:cytosol"/>
    <property type="evidence" value="ECO:0007669"/>
    <property type="project" value="TreeGrafter"/>
</dbReference>
<accession>C6VTA6</accession>
<dbReference type="OrthoDB" id="5582699at2"/>
<dbReference type="KEGG" id="dfe:Dfer_5276"/>
<dbReference type="Pfam" id="PF12833">
    <property type="entry name" value="HTH_18"/>
    <property type="match status" value="1"/>
</dbReference>
<evidence type="ECO:0000256" key="2">
    <source>
        <dbReference type="ARBA" id="ARBA00023125"/>
    </source>
</evidence>
<gene>
    <name evidence="5" type="ordered locus">Dfer_5276</name>
</gene>